<dbReference type="InterPro" id="IPR036770">
    <property type="entry name" value="Ankyrin_rpt-contain_sf"/>
</dbReference>
<dbReference type="Pfam" id="PF12796">
    <property type="entry name" value="Ank_2"/>
    <property type="match status" value="1"/>
</dbReference>
<sequence>MFESLQSVDDRAKTAVTSKEIRALFLHRQLSSAARDEPAMRPSIGIVSTLGNAQPRYAPWLQKALARAEHSKNTWSVKEAPPKVPNARKNTVKSKPNALKCATIWEASERGNVEELRRLLEGNKANVFARNENDGGKTILHYACFNVQLNIVMYITMYIQATKGLEALRLFVNCIDTAYNRCTPLLETCMTLKGNVNDKLKILKLLVLYGATLEHQDAHGDNALHWSVRNSCLPIVRYLVKETDAAVFAVITDNFKLQKPLDVAKRVMDKKPTLNSVEVYNLLRLVYRECNIRLKIQYGKKIRLHNEAEVKANQKEDTMQALDNARIWTTRTDALWNTCHDTAEVTRNAIESKFVDEAGKEAVGKAQLWLETKDGKAWMKKELPNALDNLKNLVQDGTLPKPRDLKRTAAVRLCEAYISTQESEMREQMRKKFTRENPPLDSREVEYYKRMVTSKTNNT</sequence>
<accession>A0A1W0A8V3</accession>
<comment type="caution">
    <text evidence="4">The sequence shown here is derived from an EMBL/GenBank/DDBJ whole genome shotgun (WGS) entry which is preliminary data.</text>
</comment>
<evidence type="ECO:0000313" key="4">
    <source>
        <dbReference type="EMBL" id="OQS06601.1"/>
    </source>
</evidence>
<evidence type="ECO:0000256" key="2">
    <source>
        <dbReference type="ARBA" id="ARBA00023043"/>
    </source>
</evidence>
<dbReference type="Pfam" id="PF13637">
    <property type="entry name" value="Ank_4"/>
    <property type="match status" value="1"/>
</dbReference>
<evidence type="ECO:0000256" key="1">
    <source>
        <dbReference type="ARBA" id="ARBA00022737"/>
    </source>
</evidence>
<evidence type="ECO:0000256" key="3">
    <source>
        <dbReference type="SAM" id="MobiDB-lite"/>
    </source>
</evidence>
<keyword evidence="2" id="KW-0040">ANK repeat</keyword>
<gene>
    <name evidence="4" type="ORF">THRCLA_01360</name>
</gene>
<dbReference type="InterPro" id="IPR051637">
    <property type="entry name" value="Ank_repeat_dom-contain_49"/>
</dbReference>
<dbReference type="SUPFAM" id="SSF48403">
    <property type="entry name" value="Ankyrin repeat"/>
    <property type="match status" value="1"/>
</dbReference>
<dbReference type="InterPro" id="IPR002110">
    <property type="entry name" value="Ankyrin_rpt"/>
</dbReference>
<dbReference type="STRING" id="74557.A0A1W0A8V3"/>
<evidence type="ECO:0000313" key="5">
    <source>
        <dbReference type="Proteomes" id="UP000243217"/>
    </source>
</evidence>
<dbReference type="PANTHER" id="PTHR24180:SF45">
    <property type="entry name" value="POLY [ADP-RIBOSE] POLYMERASE TANKYRASE"/>
    <property type="match status" value="1"/>
</dbReference>
<dbReference type="EMBL" id="JNBS01000325">
    <property type="protein sequence ID" value="OQS06601.1"/>
    <property type="molecule type" value="Genomic_DNA"/>
</dbReference>
<feature type="region of interest" description="Disordered" evidence="3">
    <location>
        <begin position="72"/>
        <end position="92"/>
    </location>
</feature>
<dbReference type="Gene3D" id="1.25.40.20">
    <property type="entry name" value="Ankyrin repeat-containing domain"/>
    <property type="match status" value="2"/>
</dbReference>
<proteinExistence type="predicted"/>
<dbReference type="SMART" id="SM00248">
    <property type="entry name" value="ANK"/>
    <property type="match status" value="4"/>
</dbReference>
<keyword evidence="1" id="KW-0677">Repeat</keyword>
<keyword evidence="5" id="KW-1185">Reference proteome</keyword>
<dbReference type="PANTHER" id="PTHR24180">
    <property type="entry name" value="CYCLIN-DEPENDENT KINASE INHIBITOR 2C-RELATED"/>
    <property type="match status" value="1"/>
</dbReference>
<protein>
    <submittedName>
        <fullName evidence="4">Uncharacterized protein</fullName>
    </submittedName>
</protein>
<dbReference type="AlphaFoldDB" id="A0A1W0A8V3"/>
<name>A0A1W0A8V3_9STRA</name>
<organism evidence="4 5">
    <name type="scientific">Thraustotheca clavata</name>
    <dbReference type="NCBI Taxonomy" id="74557"/>
    <lineage>
        <taxon>Eukaryota</taxon>
        <taxon>Sar</taxon>
        <taxon>Stramenopiles</taxon>
        <taxon>Oomycota</taxon>
        <taxon>Saprolegniomycetes</taxon>
        <taxon>Saprolegniales</taxon>
        <taxon>Achlyaceae</taxon>
        <taxon>Thraustotheca</taxon>
    </lineage>
</organism>
<dbReference type="OrthoDB" id="2157354at2759"/>
<dbReference type="Proteomes" id="UP000243217">
    <property type="component" value="Unassembled WGS sequence"/>
</dbReference>
<reference evidence="4 5" key="1">
    <citation type="journal article" date="2014" name="Genome Biol. Evol.">
        <title>The secreted proteins of Achlya hypogyna and Thraustotheca clavata identify the ancestral oomycete secretome and reveal gene acquisitions by horizontal gene transfer.</title>
        <authorList>
            <person name="Misner I."/>
            <person name="Blouin N."/>
            <person name="Leonard G."/>
            <person name="Richards T.A."/>
            <person name="Lane C.E."/>
        </authorList>
    </citation>
    <scope>NUCLEOTIDE SEQUENCE [LARGE SCALE GENOMIC DNA]</scope>
    <source>
        <strain evidence="4 5">ATCC 34112</strain>
    </source>
</reference>